<dbReference type="EMBL" id="GL832970">
    <property type="protein sequence ID" value="EGD75001.1"/>
    <property type="molecule type" value="Genomic_DNA"/>
</dbReference>
<keyword evidence="7" id="KW-0460">Magnesium</keyword>
<dbReference type="GO" id="GO:0006309">
    <property type="term" value="P:apoptotic DNA fragmentation"/>
    <property type="evidence" value="ECO:0007669"/>
    <property type="project" value="TreeGrafter"/>
</dbReference>
<dbReference type="GO" id="GO:0000014">
    <property type="term" value="F:single-stranded DNA endodeoxyribonuclease activity"/>
    <property type="evidence" value="ECO:0007669"/>
    <property type="project" value="TreeGrafter"/>
</dbReference>
<evidence type="ECO:0000259" key="11">
    <source>
        <dbReference type="SMART" id="SM00477"/>
    </source>
</evidence>
<gene>
    <name evidence="13" type="ORF">PTSG_12560</name>
</gene>
<dbReference type="EC" id="3.1.30.-" evidence="10"/>
<dbReference type="InParanoid" id="F2UEF1"/>
<dbReference type="SMART" id="SM00892">
    <property type="entry name" value="Endonuclease_NS"/>
    <property type="match status" value="1"/>
</dbReference>
<evidence type="ECO:0000256" key="10">
    <source>
        <dbReference type="RuleBase" id="RU366055"/>
    </source>
</evidence>
<dbReference type="PROSITE" id="PS01070">
    <property type="entry name" value="NUCLEASE_NON_SPEC"/>
    <property type="match status" value="1"/>
</dbReference>
<dbReference type="GO" id="GO:0003676">
    <property type="term" value="F:nucleic acid binding"/>
    <property type="evidence" value="ECO:0007669"/>
    <property type="project" value="InterPro"/>
</dbReference>
<dbReference type="KEGG" id="sre:PTSG_12560"/>
<dbReference type="PANTHER" id="PTHR13966:SF5">
    <property type="entry name" value="ENDONUCLEASE G, MITOCHONDRIAL"/>
    <property type="match status" value="1"/>
</dbReference>
<dbReference type="AlphaFoldDB" id="F2UEF1"/>
<evidence type="ECO:0000259" key="12">
    <source>
        <dbReference type="SMART" id="SM00892"/>
    </source>
</evidence>
<proteinExistence type="inferred from homology"/>
<feature type="active site" description="Proton acceptor" evidence="8">
    <location>
        <position position="140"/>
    </location>
</feature>
<dbReference type="Proteomes" id="UP000007799">
    <property type="component" value="Unassembled WGS sequence"/>
</dbReference>
<feature type="domain" description="DNA/RNA non-specific endonuclease/pyrophosphatase/phosphodiesterase" evidence="12">
    <location>
        <begin position="75"/>
        <end position="285"/>
    </location>
</feature>
<evidence type="ECO:0000313" key="13">
    <source>
        <dbReference type="EMBL" id="EGD75001.1"/>
    </source>
</evidence>
<dbReference type="InterPro" id="IPR040255">
    <property type="entry name" value="Non-specific_endonuclease"/>
</dbReference>
<dbReference type="InterPro" id="IPR044925">
    <property type="entry name" value="His-Me_finger_sf"/>
</dbReference>
<evidence type="ECO:0000256" key="3">
    <source>
        <dbReference type="ARBA" id="ARBA00022722"/>
    </source>
</evidence>
<accession>F2UEF1</accession>
<comment type="cofactor">
    <cofactor evidence="1 10">
        <name>Mg(2+)</name>
        <dbReference type="ChEBI" id="CHEBI:18420"/>
    </cofactor>
</comment>
<dbReference type="eggNOG" id="KOG3721">
    <property type="taxonomic scope" value="Eukaryota"/>
</dbReference>
<dbReference type="InterPro" id="IPR001604">
    <property type="entry name" value="Endo_G_ENPP1-like_dom"/>
</dbReference>
<dbReference type="OMA" id="YVMPNQV"/>
<keyword evidence="5 10" id="KW-0255">Endonuclease</keyword>
<evidence type="ECO:0000256" key="8">
    <source>
        <dbReference type="PIRSR" id="PIRSR640255-1"/>
    </source>
</evidence>
<protein>
    <recommendedName>
        <fullName evidence="10">Endonuclease</fullName>
        <ecNumber evidence="10">3.1.30.-</ecNumber>
    </recommendedName>
</protein>
<dbReference type="SUPFAM" id="SSF54060">
    <property type="entry name" value="His-Me finger endonucleases"/>
    <property type="match status" value="1"/>
</dbReference>
<feature type="domain" description="ENPP1-3/EXOG-like endonuclease/phosphodiesterase" evidence="11">
    <location>
        <begin position="76"/>
        <end position="285"/>
    </location>
</feature>
<dbReference type="GO" id="GO:0046872">
    <property type="term" value="F:metal ion binding"/>
    <property type="evidence" value="ECO:0007669"/>
    <property type="project" value="UniProtKB-KW"/>
</dbReference>
<dbReference type="RefSeq" id="XP_004992645.1">
    <property type="nucleotide sequence ID" value="XM_004992588.1"/>
</dbReference>
<dbReference type="PANTHER" id="PTHR13966">
    <property type="entry name" value="ENDONUCLEASE RELATED"/>
    <property type="match status" value="1"/>
</dbReference>
<dbReference type="CDD" id="cd00091">
    <property type="entry name" value="NUC"/>
    <property type="match status" value="1"/>
</dbReference>
<dbReference type="GO" id="GO:0004521">
    <property type="term" value="F:RNA endonuclease activity"/>
    <property type="evidence" value="ECO:0007669"/>
    <property type="project" value="TreeGrafter"/>
</dbReference>
<keyword evidence="3 10" id="KW-0540">Nuclease</keyword>
<feature type="binding site" evidence="9">
    <location>
        <position position="172"/>
    </location>
    <ligand>
        <name>Mg(2+)</name>
        <dbReference type="ChEBI" id="CHEBI:18420"/>
        <note>catalytic</note>
    </ligand>
</feature>
<evidence type="ECO:0000256" key="1">
    <source>
        <dbReference type="ARBA" id="ARBA00001946"/>
    </source>
</evidence>
<sequence>MTLLGRWVWRVGTAGVGVVVGTALVKSGLHADDDAVSVASSVGMPVAHAQSTTTTPPARLPTLPYGFPDMGQLKHRPYHVISYNQALRIPNWVCETFDEETVKAGTTDRKHCPFKTDNSIHPYFQSVDSDYRGSGYDRGHLAAAANHRTSQEHMQSTFFFSNIAPQVGQGFNRDAWNQLEGYVRRLTKAYTHVHVCSGPLFLPTRTPDGRMMVSYEVIGKNRVAVPTHFFKVVVGKTPKGQLEIQSFIMPNKPIAAGQPLINFLVPLEDVERAAGVLFFEGIPNKYAYTYRKNGKLGGRFDKRDKT</sequence>
<dbReference type="SMART" id="SM00477">
    <property type="entry name" value="NUC"/>
    <property type="match status" value="1"/>
</dbReference>
<evidence type="ECO:0000256" key="4">
    <source>
        <dbReference type="ARBA" id="ARBA00022723"/>
    </source>
</evidence>
<dbReference type="GO" id="GO:0005743">
    <property type="term" value="C:mitochondrial inner membrane"/>
    <property type="evidence" value="ECO:0007669"/>
    <property type="project" value="TreeGrafter"/>
</dbReference>
<evidence type="ECO:0000313" key="14">
    <source>
        <dbReference type="Proteomes" id="UP000007799"/>
    </source>
</evidence>
<organism evidence="14">
    <name type="scientific">Salpingoeca rosetta (strain ATCC 50818 / BSB-021)</name>
    <dbReference type="NCBI Taxonomy" id="946362"/>
    <lineage>
        <taxon>Eukaryota</taxon>
        <taxon>Choanoflagellata</taxon>
        <taxon>Craspedida</taxon>
        <taxon>Salpingoecidae</taxon>
        <taxon>Salpingoeca</taxon>
    </lineage>
</organism>
<dbReference type="OrthoDB" id="5418055at2759"/>
<evidence type="ECO:0000256" key="6">
    <source>
        <dbReference type="ARBA" id="ARBA00022801"/>
    </source>
</evidence>
<dbReference type="Gene3D" id="3.40.570.10">
    <property type="entry name" value="Extracellular Endonuclease, subunit A"/>
    <property type="match status" value="1"/>
</dbReference>
<keyword evidence="4 9" id="KW-0479">Metal-binding</keyword>
<evidence type="ECO:0000256" key="2">
    <source>
        <dbReference type="ARBA" id="ARBA00010052"/>
    </source>
</evidence>
<dbReference type="GeneID" id="16073215"/>
<evidence type="ECO:0000256" key="5">
    <source>
        <dbReference type="ARBA" id="ARBA00022759"/>
    </source>
</evidence>
<dbReference type="InterPro" id="IPR044929">
    <property type="entry name" value="DNA/RNA_non-sp_Endonuclease_sf"/>
</dbReference>
<dbReference type="STRING" id="946362.F2UEF1"/>
<evidence type="ECO:0000256" key="9">
    <source>
        <dbReference type="PIRSR" id="PIRSR640255-2"/>
    </source>
</evidence>
<dbReference type="InterPro" id="IPR018524">
    <property type="entry name" value="DNA/RNA_endonuclease_AS"/>
</dbReference>
<evidence type="ECO:0000256" key="7">
    <source>
        <dbReference type="ARBA" id="ARBA00022842"/>
    </source>
</evidence>
<dbReference type="Pfam" id="PF01223">
    <property type="entry name" value="Endonuclease_NS"/>
    <property type="match status" value="1"/>
</dbReference>
<reference evidence="13" key="1">
    <citation type="submission" date="2009-08" db="EMBL/GenBank/DDBJ databases">
        <title>Annotation of Salpingoeca rosetta.</title>
        <authorList>
            <consortium name="The Broad Institute Genome Sequencing Platform"/>
            <person name="Russ C."/>
            <person name="Cuomo C."/>
            <person name="Burger G."/>
            <person name="Gray M.W."/>
            <person name="Holland P.W.H."/>
            <person name="King N."/>
            <person name="Lang F.B.F."/>
            <person name="Roger A.J."/>
            <person name="Ruiz-Trillo I."/>
            <person name="Young S.K."/>
            <person name="Zeng Q."/>
            <person name="Gargeya S."/>
            <person name="Alvarado L."/>
            <person name="Berlin A."/>
            <person name="Chapman S.B."/>
            <person name="Chen Z."/>
            <person name="Freedman E."/>
            <person name="Gellesch M."/>
            <person name="Goldberg J."/>
            <person name="Griggs A."/>
            <person name="Gujja S."/>
            <person name="Heilman E."/>
            <person name="Heiman D."/>
            <person name="Howarth C."/>
            <person name="Mehta T."/>
            <person name="Neiman D."/>
            <person name="Pearson M."/>
            <person name="Roberts A."/>
            <person name="Saif S."/>
            <person name="Shea T."/>
            <person name="Shenoy N."/>
            <person name="Sisk P."/>
            <person name="Stolte C."/>
            <person name="Sykes S."/>
            <person name="White J."/>
            <person name="Yandava C."/>
            <person name="Haas B."/>
            <person name="Nusbaum C."/>
            <person name="Birren B."/>
        </authorList>
    </citation>
    <scope>NUCLEOTIDE SEQUENCE [LARGE SCALE GENOMIC DNA]</scope>
    <source>
        <strain evidence="13">ATCC 50818</strain>
    </source>
</reference>
<dbReference type="GO" id="GO:0005634">
    <property type="term" value="C:nucleus"/>
    <property type="evidence" value="ECO:0007669"/>
    <property type="project" value="TreeGrafter"/>
</dbReference>
<keyword evidence="6 10" id="KW-0378">Hydrolase</keyword>
<name>F2UEF1_SALR5</name>
<dbReference type="FunCoup" id="F2UEF1">
    <property type="interactions" value="591"/>
</dbReference>
<dbReference type="InterPro" id="IPR020821">
    <property type="entry name" value="ENPP1-3/EXOG-like_nuc-like"/>
</dbReference>
<comment type="similarity">
    <text evidence="2 10">Belongs to the DNA/RNA non-specific endonuclease family.</text>
</comment>
<keyword evidence="14" id="KW-1185">Reference proteome</keyword>